<accession>A0A4Y7TYQ0</accession>
<feature type="compositionally biased region" description="Low complexity" evidence="1">
    <location>
        <begin position="455"/>
        <end position="471"/>
    </location>
</feature>
<feature type="compositionally biased region" description="Polar residues" evidence="1">
    <location>
        <begin position="157"/>
        <end position="167"/>
    </location>
</feature>
<name>A0A4Y7TYQ0_COPMI</name>
<dbReference type="OrthoDB" id="2367685at2759"/>
<feature type="compositionally biased region" description="Polar residues" evidence="1">
    <location>
        <begin position="472"/>
        <end position="483"/>
    </location>
</feature>
<feature type="compositionally biased region" description="Polar residues" evidence="1">
    <location>
        <begin position="353"/>
        <end position="364"/>
    </location>
</feature>
<sequence length="842" mass="88718">MASPQAYIPPVNPDSRPLPVGWTQHYDSQIYLDMNVLPPTASLIHPASSMNNSFRPNVPSPSSSSASPDPPGWEQSPATLYTSAIQAPRERQEKTLAQQLYSSALSHKPKERNPSGGSAQTPSPDYFTEDAAPAYSSTDPSTSGCAPIAGSPPATGANRSIASGSTPSDASHPFTSSTSSSLRRPLPPPPSARSMPSAPPQASLSPPVPPPPFPEAIKGLVQPTPLKAPSGHFHDGDRGNLADALLQAIPELDTPLPSPSTIRDRRVPPSTMWAPAEEPAAQRVSEPQDDSNLIPPDFAATVSPDPSPVYVSGIPEGSVPVPRSRASTLDLPPLPLSPTFTDDDSANVPLGPTHSSTPSPQEVTTVPAVPEAKDALPELPKKPPRNAFVPSQIMAIANRNMQAAIQDPDVTSGSKILNHSSSLPSVPSPAPVERGPTRDMEFSAGDGLADPFDWPSSATSPSPMDSQSSLSHYINPTASSSRNLPRGVGNRDSGYVEVPSSSSFSAFSFASGAEIKKESRVGSKGFAALKRPSAMASSASLDAHGDGRAETSDPPPHRLTFSTENLPSLIKEVKIASPTLSAIPLPSDESGPNPPTQKPPSRPRSLYGQPSSALDHHRISYSHERSRPAPTHSPQDLQSFLDITPREPHAGRKLTNLGQGPRNVSTLDRTNTGLSAGSSESRSVHSNESSHSSKGSALRAMVSHSSASSIPLPQPPMIYGDTVPSQRGRNAANILASLVHEPQSSDSDGASWGANATASSPAGVGASVGVEFEPLDVERIVNLERCQPSYDDVRSVPTGSKWFGEAVAEAWWFQIVALLVSAPFAFSRPTLRRSIPTEYWCI</sequence>
<feature type="compositionally biased region" description="Basic and acidic residues" evidence="1">
    <location>
        <begin position="371"/>
        <end position="381"/>
    </location>
</feature>
<feature type="region of interest" description="Disordered" evidence="1">
    <location>
        <begin position="528"/>
        <end position="565"/>
    </location>
</feature>
<feature type="compositionally biased region" description="Low complexity" evidence="1">
    <location>
        <begin position="192"/>
        <end position="205"/>
    </location>
</feature>
<feature type="region of interest" description="Disordered" evidence="1">
    <location>
        <begin position="404"/>
        <end position="497"/>
    </location>
</feature>
<dbReference type="AlphaFoldDB" id="A0A4Y7TYQ0"/>
<feature type="compositionally biased region" description="Low complexity" evidence="1">
    <location>
        <begin position="56"/>
        <end position="67"/>
    </location>
</feature>
<gene>
    <name evidence="2" type="ORF">FA13DRAFT_1704710</name>
</gene>
<feature type="compositionally biased region" description="Polar residues" evidence="1">
    <location>
        <begin position="135"/>
        <end position="144"/>
    </location>
</feature>
<evidence type="ECO:0000313" key="3">
    <source>
        <dbReference type="Proteomes" id="UP000298030"/>
    </source>
</evidence>
<dbReference type="Proteomes" id="UP000298030">
    <property type="component" value="Unassembled WGS sequence"/>
</dbReference>
<feature type="region of interest" description="Disordered" evidence="1">
    <location>
        <begin position="648"/>
        <end position="715"/>
    </location>
</feature>
<feature type="compositionally biased region" description="Polar residues" evidence="1">
    <location>
        <begin position="95"/>
        <end position="105"/>
    </location>
</feature>
<feature type="region of interest" description="Disordered" evidence="1">
    <location>
        <begin position="52"/>
        <end position="386"/>
    </location>
</feature>
<feature type="compositionally biased region" description="Polar residues" evidence="1">
    <location>
        <begin position="76"/>
        <end position="85"/>
    </location>
</feature>
<protein>
    <submittedName>
        <fullName evidence="2">Uncharacterized protein</fullName>
    </submittedName>
</protein>
<feature type="region of interest" description="Disordered" evidence="1">
    <location>
        <begin position="580"/>
        <end position="613"/>
    </location>
</feature>
<organism evidence="2 3">
    <name type="scientific">Coprinellus micaceus</name>
    <name type="common">Glistening ink-cap mushroom</name>
    <name type="synonym">Coprinus micaceus</name>
    <dbReference type="NCBI Taxonomy" id="71717"/>
    <lineage>
        <taxon>Eukaryota</taxon>
        <taxon>Fungi</taxon>
        <taxon>Dikarya</taxon>
        <taxon>Basidiomycota</taxon>
        <taxon>Agaricomycotina</taxon>
        <taxon>Agaricomycetes</taxon>
        <taxon>Agaricomycetidae</taxon>
        <taxon>Agaricales</taxon>
        <taxon>Agaricineae</taxon>
        <taxon>Psathyrellaceae</taxon>
        <taxon>Coprinellus</taxon>
    </lineage>
</organism>
<dbReference type="EMBL" id="QPFP01000002">
    <property type="protein sequence ID" value="TEB39141.1"/>
    <property type="molecule type" value="Genomic_DNA"/>
</dbReference>
<feature type="compositionally biased region" description="Polar residues" evidence="1">
    <location>
        <begin position="404"/>
        <end position="419"/>
    </location>
</feature>
<evidence type="ECO:0000256" key="1">
    <source>
        <dbReference type="SAM" id="MobiDB-lite"/>
    </source>
</evidence>
<feature type="compositionally biased region" description="Pro residues" evidence="1">
    <location>
        <begin position="592"/>
        <end position="602"/>
    </location>
</feature>
<evidence type="ECO:0000313" key="2">
    <source>
        <dbReference type="EMBL" id="TEB39141.1"/>
    </source>
</evidence>
<keyword evidence="3" id="KW-1185">Reference proteome</keyword>
<feature type="region of interest" description="Disordered" evidence="1">
    <location>
        <begin position="1"/>
        <end position="20"/>
    </location>
</feature>
<feature type="compositionally biased region" description="Low complexity" evidence="1">
    <location>
        <begin position="168"/>
        <end position="184"/>
    </location>
</feature>
<proteinExistence type="predicted"/>
<comment type="caution">
    <text evidence="2">The sequence shown here is derived from an EMBL/GenBank/DDBJ whole genome shotgun (WGS) entry which is preliminary data.</text>
</comment>
<feature type="compositionally biased region" description="Polar residues" evidence="1">
    <location>
        <begin position="656"/>
        <end position="676"/>
    </location>
</feature>
<reference evidence="2 3" key="1">
    <citation type="journal article" date="2019" name="Nat. Ecol. Evol.">
        <title>Megaphylogeny resolves global patterns of mushroom evolution.</title>
        <authorList>
            <person name="Varga T."/>
            <person name="Krizsan K."/>
            <person name="Foldi C."/>
            <person name="Dima B."/>
            <person name="Sanchez-Garcia M."/>
            <person name="Sanchez-Ramirez S."/>
            <person name="Szollosi G.J."/>
            <person name="Szarkandi J.G."/>
            <person name="Papp V."/>
            <person name="Albert L."/>
            <person name="Andreopoulos W."/>
            <person name="Angelini C."/>
            <person name="Antonin V."/>
            <person name="Barry K.W."/>
            <person name="Bougher N.L."/>
            <person name="Buchanan P."/>
            <person name="Buyck B."/>
            <person name="Bense V."/>
            <person name="Catcheside P."/>
            <person name="Chovatia M."/>
            <person name="Cooper J."/>
            <person name="Damon W."/>
            <person name="Desjardin D."/>
            <person name="Finy P."/>
            <person name="Geml J."/>
            <person name="Haridas S."/>
            <person name="Hughes K."/>
            <person name="Justo A."/>
            <person name="Karasinski D."/>
            <person name="Kautmanova I."/>
            <person name="Kiss B."/>
            <person name="Kocsube S."/>
            <person name="Kotiranta H."/>
            <person name="LaButti K.M."/>
            <person name="Lechner B.E."/>
            <person name="Liimatainen K."/>
            <person name="Lipzen A."/>
            <person name="Lukacs Z."/>
            <person name="Mihaltcheva S."/>
            <person name="Morgado L.N."/>
            <person name="Niskanen T."/>
            <person name="Noordeloos M.E."/>
            <person name="Ohm R.A."/>
            <person name="Ortiz-Santana B."/>
            <person name="Ovrebo C."/>
            <person name="Racz N."/>
            <person name="Riley R."/>
            <person name="Savchenko A."/>
            <person name="Shiryaev A."/>
            <person name="Soop K."/>
            <person name="Spirin V."/>
            <person name="Szebenyi C."/>
            <person name="Tomsovsky M."/>
            <person name="Tulloss R.E."/>
            <person name="Uehling J."/>
            <person name="Grigoriev I.V."/>
            <person name="Vagvolgyi C."/>
            <person name="Papp T."/>
            <person name="Martin F.M."/>
            <person name="Miettinen O."/>
            <person name="Hibbett D.S."/>
            <person name="Nagy L.G."/>
        </authorList>
    </citation>
    <scope>NUCLEOTIDE SEQUENCE [LARGE SCALE GENOMIC DNA]</scope>
    <source>
        <strain evidence="2 3">FP101781</strain>
    </source>
</reference>
<feature type="compositionally biased region" description="Low complexity" evidence="1">
    <location>
        <begin position="677"/>
        <end position="696"/>
    </location>
</feature>